<dbReference type="EMBL" id="OX597814">
    <property type="protein sequence ID" value="CAI9716546.1"/>
    <property type="molecule type" value="Genomic_DNA"/>
</dbReference>
<reference evidence="1" key="1">
    <citation type="submission" date="2023-08" db="EMBL/GenBank/DDBJ databases">
        <authorList>
            <person name="Alioto T."/>
            <person name="Alioto T."/>
            <person name="Gomez Garrido J."/>
        </authorList>
    </citation>
    <scope>NUCLEOTIDE SEQUENCE</scope>
</reference>
<accession>A0AA36AJI3</accession>
<organism evidence="1 2">
    <name type="scientific">Octopus vulgaris</name>
    <name type="common">Common octopus</name>
    <dbReference type="NCBI Taxonomy" id="6645"/>
    <lineage>
        <taxon>Eukaryota</taxon>
        <taxon>Metazoa</taxon>
        <taxon>Spiralia</taxon>
        <taxon>Lophotrochozoa</taxon>
        <taxon>Mollusca</taxon>
        <taxon>Cephalopoda</taxon>
        <taxon>Coleoidea</taxon>
        <taxon>Octopodiformes</taxon>
        <taxon>Octopoda</taxon>
        <taxon>Incirrata</taxon>
        <taxon>Octopodidae</taxon>
        <taxon>Octopus</taxon>
    </lineage>
</organism>
<dbReference type="AlphaFoldDB" id="A0AA36AJI3"/>
<dbReference type="Proteomes" id="UP001162480">
    <property type="component" value="Chromosome 1"/>
</dbReference>
<evidence type="ECO:0000313" key="2">
    <source>
        <dbReference type="Proteomes" id="UP001162480"/>
    </source>
</evidence>
<evidence type="ECO:0000313" key="1">
    <source>
        <dbReference type="EMBL" id="CAI9716546.1"/>
    </source>
</evidence>
<name>A0AA36AJI3_OCTVU</name>
<gene>
    <name evidence="1" type="ORF">OCTVUL_1B008254</name>
</gene>
<proteinExistence type="predicted"/>
<protein>
    <submittedName>
        <fullName evidence="1">Uncharacterized protein</fullName>
    </submittedName>
</protein>
<sequence length="72" mass="8204">MLKILFQIHLSSVCIIAPHSADIIDMEKIAMNQKQSEELLQLRNSESATTSNDIRYSDPVYLVTEEKGKRIV</sequence>
<keyword evidence="2" id="KW-1185">Reference proteome</keyword>